<accession>A0ACA9NIZ2</accession>
<evidence type="ECO:0000313" key="2">
    <source>
        <dbReference type="Proteomes" id="UP000789525"/>
    </source>
</evidence>
<evidence type="ECO:0000313" key="1">
    <source>
        <dbReference type="EMBL" id="CAG8649689.1"/>
    </source>
</evidence>
<sequence>MEHSLPIENEDETQPQAPTDDDASEKPSTENISSNDAKTGATPKSRVSILSPSRLSTMFDPTIISTWITGAGIDQQTKTQKRTTRVLDNTLKVGLESIRLSTGPDFSLFIENEELDKAFENLLDEMNIHGHHRNKMLEMSEDHKRTLIIQNKQAHASRQSQQQDKMANGEEEKSQQDFGQKDTAEYNGDTNHEDSLPSRDISTRVSESSIDNVIENDVEQRVEQPLISAILNSETVLMSQLEERPNSSNAGGFFSSWIPAFGFSTSSAKLQDTPEFYVEKLAQRYYHL</sequence>
<keyword evidence="2" id="KW-1185">Reference proteome</keyword>
<reference evidence="1" key="1">
    <citation type="submission" date="2021-06" db="EMBL/GenBank/DDBJ databases">
        <authorList>
            <person name="Kallberg Y."/>
            <person name="Tangrot J."/>
            <person name="Rosling A."/>
        </authorList>
    </citation>
    <scope>NUCLEOTIDE SEQUENCE</scope>
    <source>
        <strain evidence="1">CL356</strain>
    </source>
</reference>
<name>A0ACA9NIZ2_9GLOM</name>
<proteinExistence type="predicted"/>
<protein>
    <submittedName>
        <fullName evidence="1">10232_t:CDS:1</fullName>
    </submittedName>
</protein>
<gene>
    <name evidence="1" type="ORF">ACOLOM_LOCUS8210</name>
</gene>
<dbReference type="EMBL" id="CAJVPT010020657">
    <property type="protein sequence ID" value="CAG8649689.1"/>
    <property type="molecule type" value="Genomic_DNA"/>
</dbReference>
<dbReference type="Proteomes" id="UP000789525">
    <property type="component" value="Unassembled WGS sequence"/>
</dbReference>
<comment type="caution">
    <text evidence="1">The sequence shown here is derived from an EMBL/GenBank/DDBJ whole genome shotgun (WGS) entry which is preliminary data.</text>
</comment>
<organism evidence="1 2">
    <name type="scientific">Acaulospora colombiana</name>
    <dbReference type="NCBI Taxonomy" id="27376"/>
    <lineage>
        <taxon>Eukaryota</taxon>
        <taxon>Fungi</taxon>
        <taxon>Fungi incertae sedis</taxon>
        <taxon>Mucoromycota</taxon>
        <taxon>Glomeromycotina</taxon>
        <taxon>Glomeromycetes</taxon>
        <taxon>Diversisporales</taxon>
        <taxon>Acaulosporaceae</taxon>
        <taxon>Acaulospora</taxon>
    </lineage>
</organism>